<accession>A0A9Q1M1K1</accession>
<comment type="caution">
    <text evidence="1">The sequence shown here is derived from an EMBL/GenBank/DDBJ whole genome shotgun (WGS) entry which is preliminary data.</text>
</comment>
<dbReference type="EMBL" id="JAJAGQ010000011">
    <property type="protein sequence ID" value="KAJ8549115.1"/>
    <property type="molecule type" value="Genomic_DNA"/>
</dbReference>
<gene>
    <name evidence="1" type="ORF">K7X08_032822</name>
</gene>
<keyword evidence="2" id="KW-1185">Reference proteome</keyword>
<evidence type="ECO:0000313" key="2">
    <source>
        <dbReference type="Proteomes" id="UP001152561"/>
    </source>
</evidence>
<reference evidence="2" key="1">
    <citation type="journal article" date="2023" name="Proc. Natl. Acad. Sci. U.S.A.">
        <title>Genomic and structural basis for evolution of tropane alkaloid biosynthesis.</title>
        <authorList>
            <person name="Wanga Y.-J."/>
            <person name="Taina T."/>
            <person name="Yua J.-Y."/>
            <person name="Lia J."/>
            <person name="Xua B."/>
            <person name="Chenc J."/>
            <person name="D'Auriad J.C."/>
            <person name="Huanga J.-P."/>
            <person name="Huanga S.-X."/>
        </authorList>
    </citation>
    <scope>NUCLEOTIDE SEQUENCE [LARGE SCALE GENOMIC DNA]</scope>
    <source>
        <strain evidence="2">cv. KIB-2019</strain>
    </source>
</reference>
<protein>
    <submittedName>
        <fullName evidence="1">Uncharacterized protein</fullName>
    </submittedName>
</protein>
<organism evidence="1 2">
    <name type="scientific">Anisodus acutangulus</name>
    <dbReference type="NCBI Taxonomy" id="402998"/>
    <lineage>
        <taxon>Eukaryota</taxon>
        <taxon>Viridiplantae</taxon>
        <taxon>Streptophyta</taxon>
        <taxon>Embryophyta</taxon>
        <taxon>Tracheophyta</taxon>
        <taxon>Spermatophyta</taxon>
        <taxon>Magnoliopsida</taxon>
        <taxon>eudicotyledons</taxon>
        <taxon>Gunneridae</taxon>
        <taxon>Pentapetalae</taxon>
        <taxon>asterids</taxon>
        <taxon>lamiids</taxon>
        <taxon>Solanales</taxon>
        <taxon>Solanaceae</taxon>
        <taxon>Solanoideae</taxon>
        <taxon>Hyoscyameae</taxon>
        <taxon>Anisodus</taxon>
    </lineage>
</organism>
<dbReference type="Proteomes" id="UP001152561">
    <property type="component" value="Unassembled WGS sequence"/>
</dbReference>
<dbReference type="AlphaFoldDB" id="A0A9Q1M1K1"/>
<evidence type="ECO:0000313" key="1">
    <source>
        <dbReference type="EMBL" id="KAJ8549115.1"/>
    </source>
</evidence>
<sequence>MEIRRPTALFWGWDLRGDYLDNTVKEVKNVMDAQQKVLNDVLLMFKEVWEEFNSVLHDAVEKLDKKNVEIFLRLTGKSLKDFDRFINQFRTFASIFTIDKALFFCFRQSF</sequence>
<name>A0A9Q1M1K1_9SOLA</name>
<proteinExistence type="predicted"/>